<reference evidence="11 12" key="1">
    <citation type="journal article" date="2019" name="Fungal Biol. Biotechnol.">
        <title>Draft genome sequence of fastidious pathogen Ceratobasidium theobromae, which causes vascular-streak dieback in Theobroma cacao.</title>
        <authorList>
            <person name="Ali S.S."/>
            <person name="Asman A."/>
            <person name="Shao J."/>
            <person name="Firmansyah A.P."/>
            <person name="Susilo A.W."/>
            <person name="Rosmana A."/>
            <person name="McMahon P."/>
            <person name="Junaid M."/>
            <person name="Guest D."/>
            <person name="Kheng T.Y."/>
            <person name="Meinhardt L.W."/>
            <person name="Bailey B.A."/>
        </authorList>
    </citation>
    <scope>NUCLEOTIDE SEQUENCE [LARGE SCALE GENOMIC DNA]</scope>
    <source>
        <strain evidence="11 12">CT2</strain>
    </source>
</reference>
<keyword evidence="4" id="KW-0808">Transferase</keyword>
<name>A0A5N5QEJ0_9AGAM</name>
<dbReference type="OrthoDB" id="1077582at2759"/>
<dbReference type="GO" id="GO:0016020">
    <property type="term" value="C:membrane"/>
    <property type="evidence" value="ECO:0007669"/>
    <property type="project" value="UniProtKB-SubCell"/>
</dbReference>
<evidence type="ECO:0000256" key="8">
    <source>
        <dbReference type="SAM" id="Phobius"/>
    </source>
</evidence>
<evidence type="ECO:0000256" key="6">
    <source>
        <dbReference type="ARBA" id="ARBA00022989"/>
    </source>
</evidence>
<keyword evidence="5 8" id="KW-0812">Transmembrane</keyword>
<evidence type="ECO:0000256" key="4">
    <source>
        <dbReference type="ARBA" id="ARBA00022679"/>
    </source>
</evidence>
<feature type="transmembrane region" description="Helical" evidence="8">
    <location>
        <begin position="147"/>
        <end position="177"/>
    </location>
</feature>
<dbReference type="AlphaFoldDB" id="A0A5N5QEJ0"/>
<evidence type="ECO:0000256" key="3">
    <source>
        <dbReference type="ARBA" id="ARBA00007282"/>
    </source>
</evidence>
<dbReference type="GO" id="GO:0006629">
    <property type="term" value="P:lipid metabolic process"/>
    <property type="evidence" value="ECO:0007669"/>
    <property type="project" value="InterPro"/>
</dbReference>
<feature type="domain" description="Wax synthase" evidence="10">
    <location>
        <begin position="187"/>
        <end position="266"/>
    </location>
</feature>
<gene>
    <name evidence="11" type="ORF">CTheo_6383</name>
</gene>
<evidence type="ECO:0000256" key="9">
    <source>
        <dbReference type="SAM" id="SignalP"/>
    </source>
</evidence>
<keyword evidence="9" id="KW-0732">Signal</keyword>
<comment type="caution">
    <text evidence="11">The sequence shown here is derived from an EMBL/GenBank/DDBJ whole genome shotgun (WGS) entry which is preliminary data.</text>
</comment>
<dbReference type="InterPro" id="IPR032805">
    <property type="entry name" value="Wax_synthase_dom"/>
</dbReference>
<keyword evidence="7 8" id="KW-0472">Membrane</keyword>
<feature type="transmembrane region" description="Helical" evidence="8">
    <location>
        <begin position="110"/>
        <end position="135"/>
    </location>
</feature>
<feature type="signal peptide" evidence="9">
    <location>
        <begin position="1"/>
        <end position="17"/>
    </location>
</feature>
<organism evidence="11 12">
    <name type="scientific">Ceratobasidium theobromae</name>
    <dbReference type="NCBI Taxonomy" id="1582974"/>
    <lineage>
        <taxon>Eukaryota</taxon>
        <taxon>Fungi</taxon>
        <taxon>Dikarya</taxon>
        <taxon>Basidiomycota</taxon>
        <taxon>Agaricomycotina</taxon>
        <taxon>Agaricomycetes</taxon>
        <taxon>Cantharellales</taxon>
        <taxon>Ceratobasidiaceae</taxon>
        <taxon>Ceratobasidium</taxon>
    </lineage>
</organism>
<dbReference type="GO" id="GO:0008374">
    <property type="term" value="F:O-acyltransferase activity"/>
    <property type="evidence" value="ECO:0007669"/>
    <property type="project" value="InterPro"/>
</dbReference>
<evidence type="ECO:0000256" key="5">
    <source>
        <dbReference type="ARBA" id="ARBA00022692"/>
    </source>
</evidence>
<keyword evidence="12" id="KW-1185">Reference proteome</keyword>
<keyword evidence="6 8" id="KW-1133">Transmembrane helix</keyword>
<evidence type="ECO:0000256" key="7">
    <source>
        <dbReference type="ARBA" id="ARBA00023136"/>
    </source>
</evidence>
<evidence type="ECO:0000313" key="12">
    <source>
        <dbReference type="Proteomes" id="UP000383932"/>
    </source>
</evidence>
<dbReference type="EMBL" id="SSOP01000191">
    <property type="protein sequence ID" value="KAB5590165.1"/>
    <property type="molecule type" value="Genomic_DNA"/>
</dbReference>
<evidence type="ECO:0000313" key="11">
    <source>
        <dbReference type="EMBL" id="KAB5590165.1"/>
    </source>
</evidence>
<dbReference type="Proteomes" id="UP000383932">
    <property type="component" value="Unassembled WGS sequence"/>
</dbReference>
<evidence type="ECO:0000256" key="1">
    <source>
        <dbReference type="ARBA" id="ARBA00004141"/>
    </source>
</evidence>
<dbReference type="InterPro" id="IPR044851">
    <property type="entry name" value="Wax_synthase"/>
</dbReference>
<proteinExistence type="inferred from homology"/>
<protein>
    <recommendedName>
        <fullName evidence="10">Wax synthase domain-containing protein</fullName>
    </recommendedName>
</protein>
<evidence type="ECO:0000256" key="2">
    <source>
        <dbReference type="ARBA" id="ARBA00005179"/>
    </source>
</evidence>
<comment type="subcellular location">
    <subcellularLocation>
        <location evidence="1">Membrane</location>
        <topology evidence="1">Multi-pass membrane protein</topology>
    </subcellularLocation>
</comment>
<dbReference type="Pfam" id="PF13813">
    <property type="entry name" value="MBOAT_2"/>
    <property type="match status" value="1"/>
</dbReference>
<dbReference type="PANTHER" id="PTHR31595">
    <property type="entry name" value="LONG-CHAIN-ALCOHOL O-FATTY-ACYLTRANSFERASE 3-RELATED"/>
    <property type="match status" value="1"/>
</dbReference>
<dbReference type="PANTHER" id="PTHR31595:SF57">
    <property type="entry name" value="OS04G0481900 PROTEIN"/>
    <property type="match status" value="1"/>
</dbReference>
<feature type="chain" id="PRO_5024357636" description="Wax synthase domain-containing protein" evidence="9">
    <location>
        <begin position="18"/>
        <end position="362"/>
    </location>
</feature>
<feature type="transmembrane region" description="Helical" evidence="8">
    <location>
        <begin position="316"/>
        <end position="338"/>
    </location>
</feature>
<sequence length="362" mass="40252">MIGTFGCSFAMRLLATAALNQPLKQKSETECSRSSLLSGKQLLDAIDSSVDLRGLVSGGTHDAFLPDLFQHWDLGHDCHLPLETRNTSSLFRFEVDTFLMFLKYNLYWTMAYAILLEVGTVCATGGGTIFVWARIPSPLGDISIPPFFTACVTTFLMGFMSYSSLATTHLLFTLLLAPFYANPAKSWPLLLGNPLRATSIHDFWSYQWHSLFRHSYCSTGGDLGWKVGGRAGAVLGVFLASGIQHDFATWCMGQGTEPSRVTAYFLIQGIVLLLEKTFDIDIWIEFPDAKSSQRMTLKASISRHKKGARIIRKNSLVNNGLGKIWTIFWVILPATLMIDVWARRGLLTPVVSVTPLSVYFAR</sequence>
<accession>A0A5N5QEJ0</accession>
<comment type="pathway">
    <text evidence="2">Secondary metabolite biosynthesis.</text>
</comment>
<evidence type="ECO:0000259" key="10">
    <source>
        <dbReference type="Pfam" id="PF13813"/>
    </source>
</evidence>
<comment type="similarity">
    <text evidence="3">Belongs to the wax synthase family.</text>
</comment>